<organism evidence="1 2">
    <name type="scientific">Brasilonema bromeliae SPC951</name>
    <dbReference type="NCBI Taxonomy" id="385972"/>
    <lineage>
        <taxon>Bacteria</taxon>
        <taxon>Bacillati</taxon>
        <taxon>Cyanobacteriota</taxon>
        <taxon>Cyanophyceae</taxon>
        <taxon>Nostocales</taxon>
        <taxon>Scytonemataceae</taxon>
        <taxon>Brasilonema</taxon>
        <taxon>Bromeliae group (in: Brasilonema)</taxon>
    </lineage>
</organism>
<evidence type="ECO:0000313" key="1">
    <source>
        <dbReference type="EMBL" id="NMG20351.1"/>
    </source>
</evidence>
<evidence type="ECO:0000313" key="2">
    <source>
        <dbReference type="Proteomes" id="UP000718564"/>
    </source>
</evidence>
<gene>
    <name evidence="1" type="ORF">DP116_13125</name>
</gene>
<protein>
    <submittedName>
        <fullName evidence="1">Uncharacterized protein</fullName>
    </submittedName>
</protein>
<dbReference type="Proteomes" id="UP000718564">
    <property type="component" value="Unassembled WGS sequence"/>
</dbReference>
<keyword evidence="2" id="KW-1185">Reference proteome</keyword>
<dbReference type="RefSeq" id="WP_169155611.1">
    <property type="nucleotide sequence ID" value="NZ_CAWPJE010000071.1"/>
</dbReference>
<sequence>MKLSSENFIAPILVAFITAAATVGAAIIGQNNKTPSAVNPSATPSSIISKNSELECNKTVVTKPCIANVTMQINSDEPRQIKNNERVPLKARDTLRLANLRYCIPPEVTLNKVEVKAYLFPKGTENYKNGLLTSSSFPTYTGCHNIGNFEPTWKVESGQHQVTIPIVKYDGGSRIVDKSFYLNLDVGQ</sequence>
<proteinExistence type="predicted"/>
<dbReference type="EMBL" id="QMEB01000089">
    <property type="protein sequence ID" value="NMG20351.1"/>
    <property type="molecule type" value="Genomic_DNA"/>
</dbReference>
<accession>A0ABX1P8V1</accession>
<name>A0ABX1P8V1_9CYAN</name>
<reference evidence="1 2" key="1">
    <citation type="submission" date="2018-06" db="EMBL/GenBank/DDBJ databases">
        <title>Comparative genomics of Brasilonema spp. strains.</title>
        <authorList>
            <person name="Alvarenga D.O."/>
            <person name="Fiore M.F."/>
            <person name="Varani A.M."/>
        </authorList>
    </citation>
    <scope>NUCLEOTIDE SEQUENCE [LARGE SCALE GENOMIC DNA]</scope>
    <source>
        <strain evidence="1 2">SPC951</strain>
    </source>
</reference>
<comment type="caution">
    <text evidence="1">The sequence shown here is derived from an EMBL/GenBank/DDBJ whole genome shotgun (WGS) entry which is preliminary data.</text>
</comment>